<comment type="caution">
    <text evidence="1">The sequence shown here is derived from an EMBL/GenBank/DDBJ whole genome shotgun (WGS) entry which is preliminary data.</text>
</comment>
<gene>
    <name evidence="1" type="ORF">CHARACLAT_011680</name>
</gene>
<sequence>MNCATSLCLQATMGITVWRYVFLPSWEFLHILISTRDQMIVCFSWRRGFGFFCSSVLLKPEGVEGSNAFCDCSAKSIALKLGVVSMGCAQKAQSSLKLCDDRSKPPL</sequence>
<dbReference type="EMBL" id="JAHUTJ010058167">
    <property type="protein sequence ID" value="MED6286973.1"/>
    <property type="molecule type" value="Genomic_DNA"/>
</dbReference>
<dbReference type="Proteomes" id="UP001352852">
    <property type="component" value="Unassembled WGS sequence"/>
</dbReference>
<name>A0ABU7EI92_9TELE</name>
<evidence type="ECO:0000313" key="1">
    <source>
        <dbReference type="EMBL" id="MED6286973.1"/>
    </source>
</evidence>
<evidence type="ECO:0000313" key="2">
    <source>
        <dbReference type="Proteomes" id="UP001352852"/>
    </source>
</evidence>
<reference evidence="1 2" key="1">
    <citation type="submission" date="2021-06" db="EMBL/GenBank/DDBJ databases">
        <authorList>
            <person name="Palmer J.M."/>
        </authorList>
    </citation>
    <scope>NUCLEOTIDE SEQUENCE [LARGE SCALE GENOMIC DNA]</scope>
    <source>
        <strain evidence="1 2">CL_MEX2019</strain>
        <tissue evidence="1">Muscle</tissue>
    </source>
</reference>
<accession>A0ABU7EI92</accession>
<proteinExistence type="predicted"/>
<protein>
    <submittedName>
        <fullName evidence="1">Uncharacterized protein</fullName>
    </submittedName>
</protein>
<organism evidence="1 2">
    <name type="scientific">Characodon lateralis</name>
    <dbReference type="NCBI Taxonomy" id="208331"/>
    <lineage>
        <taxon>Eukaryota</taxon>
        <taxon>Metazoa</taxon>
        <taxon>Chordata</taxon>
        <taxon>Craniata</taxon>
        <taxon>Vertebrata</taxon>
        <taxon>Euteleostomi</taxon>
        <taxon>Actinopterygii</taxon>
        <taxon>Neopterygii</taxon>
        <taxon>Teleostei</taxon>
        <taxon>Neoteleostei</taxon>
        <taxon>Acanthomorphata</taxon>
        <taxon>Ovalentaria</taxon>
        <taxon>Atherinomorphae</taxon>
        <taxon>Cyprinodontiformes</taxon>
        <taxon>Goodeidae</taxon>
        <taxon>Characodon</taxon>
    </lineage>
</organism>
<keyword evidence="2" id="KW-1185">Reference proteome</keyword>